<organism evidence="2 3">
    <name type="scientific">Tanacetum coccineum</name>
    <dbReference type="NCBI Taxonomy" id="301880"/>
    <lineage>
        <taxon>Eukaryota</taxon>
        <taxon>Viridiplantae</taxon>
        <taxon>Streptophyta</taxon>
        <taxon>Embryophyta</taxon>
        <taxon>Tracheophyta</taxon>
        <taxon>Spermatophyta</taxon>
        <taxon>Magnoliopsida</taxon>
        <taxon>eudicotyledons</taxon>
        <taxon>Gunneridae</taxon>
        <taxon>Pentapetalae</taxon>
        <taxon>asterids</taxon>
        <taxon>campanulids</taxon>
        <taxon>Asterales</taxon>
        <taxon>Asteraceae</taxon>
        <taxon>Asteroideae</taxon>
        <taxon>Anthemideae</taxon>
        <taxon>Anthemidinae</taxon>
        <taxon>Tanacetum</taxon>
    </lineage>
</organism>
<evidence type="ECO:0000256" key="1">
    <source>
        <dbReference type="SAM" id="MobiDB-lite"/>
    </source>
</evidence>
<feature type="region of interest" description="Disordered" evidence="1">
    <location>
        <begin position="1"/>
        <end position="33"/>
    </location>
</feature>
<evidence type="ECO:0000313" key="3">
    <source>
        <dbReference type="Proteomes" id="UP001151760"/>
    </source>
</evidence>
<reference evidence="2" key="2">
    <citation type="submission" date="2022-01" db="EMBL/GenBank/DDBJ databases">
        <authorList>
            <person name="Yamashiro T."/>
            <person name="Shiraishi A."/>
            <person name="Satake H."/>
            <person name="Nakayama K."/>
        </authorList>
    </citation>
    <scope>NUCLEOTIDE SEQUENCE</scope>
</reference>
<feature type="region of interest" description="Disordered" evidence="1">
    <location>
        <begin position="167"/>
        <end position="220"/>
    </location>
</feature>
<sequence length="220" mass="24551">MVEHTGSSSKSNSKAKGKGKKKNDKKSKGKAEYLAPKARIRVNPHQANMVNDNVNMIAMVSDVIAMISEVNLVERLTMDRSCTWATLQLLISRAKEMSNWTERRGGCAHRVEDRQTREASRTCCVGAGINITGYGGIRKSLANMIVAELSQYISIGFFIEGITGTDNQEKDEKQSQNDKTGLGMEKTVKDKAKSKPESQSSQKVNRKVNWSKSKKYKFRD</sequence>
<protein>
    <submittedName>
        <fullName evidence="2">Uncharacterized protein</fullName>
    </submittedName>
</protein>
<feature type="compositionally biased region" description="Basic and acidic residues" evidence="1">
    <location>
        <begin position="186"/>
        <end position="196"/>
    </location>
</feature>
<feature type="compositionally biased region" description="Polar residues" evidence="1">
    <location>
        <begin position="197"/>
        <end position="211"/>
    </location>
</feature>
<dbReference type="Proteomes" id="UP001151760">
    <property type="component" value="Unassembled WGS sequence"/>
</dbReference>
<comment type="caution">
    <text evidence="2">The sequence shown here is derived from an EMBL/GenBank/DDBJ whole genome shotgun (WGS) entry which is preliminary data.</text>
</comment>
<keyword evidence="3" id="KW-1185">Reference proteome</keyword>
<accession>A0ABQ5BGR4</accession>
<evidence type="ECO:0000313" key="2">
    <source>
        <dbReference type="EMBL" id="GJT14035.1"/>
    </source>
</evidence>
<feature type="compositionally biased region" description="Basic and acidic residues" evidence="1">
    <location>
        <begin position="167"/>
        <end position="176"/>
    </location>
</feature>
<feature type="compositionally biased region" description="Low complexity" evidence="1">
    <location>
        <begin position="1"/>
        <end position="12"/>
    </location>
</feature>
<gene>
    <name evidence="2" type="ORF">Tco_0861077</name>
</gene>
<proteinExistence type="predicted"/>
<reference evidence="2" key="1">
    <citation type="journal article" date="2022" name="Int. J. Mol. Sci.">
        <title>Draft Genome of Tanacetum Coccineum: Genomic Comparison of Closely Related Tanacetum-Family Plants.</title>
        <authorList>
            <person name="Yamashiro T."/>
            <person name="Shiraishi A."/>
            <person name="Nakayama K."/>
            <person name="Satake H."/>
        </authorList>
    </citation>
    <scope>NUCLEOTIDE SEQUENCE</scope>
</reference>
<name>A0ABQ5BGR4_9ASTR</name>
<dbReference type="EMBL" id="BQNB010013279">
    <property type="protein sequence ID" value="GJT14035.1"/>
    <property type="molecule type" value="Genomic_DNA"/>
</dbReference>
<feature type="compositionally biased region" description="Basic residues" evidence="1">
    <location>
        <begin position="13"/>
        <end position="28"/>
    </location>
</feature>